<keyword evidence="19" id="KW-1185">Reference proteome</keyword>
<evidence type="ECO:0000256" key="1">
    <source>
        <dbReference type="ARBA" id="ARBA00001668"/>
    </source>
</evidence>
<comment type="catalytic activity">
    <reaction evidence="1">
        <text>Hydrolysis of DNA containing ring-opened 7-methylguanine residues, releasing 2,6-diamino-4-hydroxy-5-(N-methyl)formamidopyrimidine.</text>
        <dbReference type="EC" id="3.2.2.23"/>
    </reaction>
</comment>
<dbReference type="InterPro" id="IPR015886">
    <property type="entry name" value="H2TH_FPG"/>
</dbReference>
<evidence type="ECO:0000256" key="12">
    <source>
        <dbReference type="ARBA" id="ARBA00023268"/>
    </source>
</evidence>
<keyword evidence="12" id="KW-0511">Multifunctional enzyme</keyword>
<keyword evidence="4" id="KW-0479">Metal-binding</keyword>
<dbReference type="PROSITE" id="PS01242">
    <property type="entry name" value="ZF_FPG_1"/>
    <property type="match status" value="1"/>
</dbReference>
<evidence type="ECO:0000256" key="11">
    <source>
        <dbReference type="ARBA" id="ARBA00023239"/>
    </source>
</evidence>
<dbReference type="InterPro" id="IPR012319">
    <property type="entry name" value="FPG_cat"/>
</dbReference>
<evidence type="ECO:0000256" key="3">
    <source>
        <dbReference type="ARBA" id="ARBA00009409"/>
    </source>
</evidence>
<dbReference type="RefSeq" id="WP_131980245.1">
    <property type="nucleotide sequence ID" value="NZ_SMKL01000009.1"/>
</dbReference>
<keyword evidence="8" id="KW-0862">Zinc</keyword>
<evidence type="ECO:0000256" key="2">
    <source>
        <dbReference type="ARBA" id="ARBA00001947"/>
    </source>
</evidence>
<dbReference type="SUPFAM" id="SSF57716">
    <property type="entry name" value="Glucocorticoid receptor-like (DNA-binding domain)"/>
    <property type="match status" value="1"/>
</dbReference>
<dbReference type="GO" id="GO:0008270">
    <property type="term" value="F:zinc ion binding"/>
    <property type="evidence" value="ECO:0007669"/>
    <property type="project" value="UniProtKB-KW"/>
</dbReference>
<dbReference type="InterPro" id="IPR010979">
    <property type="entry name" value="Ribosomal_uS13-like_H2TH"/>
</dbReference>
<dbReference type="Proteomes" id="UP000295621">
    <property type="component" value="Unassembled WGS sequence"/>
</dbReference>
<evidence type="ECO:0000256" key="15">
    <source>
        <dbReference type="PROSITE-ProRule" id="PRU00391"/>
    </source>
</evidence>
<organism evidence="18 19">
    <name type="scientific">Jiangella ureilytica</name>
    <dbReference type="NCBI Taxonomy" id="2530374"/>
    <lineage>
        <taxon>Bacteria</taxon>
        <taxon>Bacillati</taxon>
        <taxon>Actinomycetota</taxon>
        <taxon>Actinomycetes</taxon>
        <taxon>Jiangellales</taxon>
        <taxon>Jiangellaceae</taxon>
        <taxon>Jiangella</taxon>
    </lineage>
</organism>
<dbReference type="GO" id="GO:0006284">
    <property type="term" value="P:base-excision repair"/>
    <property type="evidence" value="ECO:0007669"/>
    <property type="project" value="InterPro"/>
</dbReference>
<dbReference type="Gene3D" id="3.20.190.10">
    <property type="entry name" value="MutM-like, N-terminal"/>
    <property type="match status" value="1"/>
</dbReference>
<keyword evidence="13" id="KW-0326">Glycosidase</keyword>
<dbReference type="Pfam" id="PF06831">
    <property type="entry name" value="H2TH"/>
    <property type="match status" value="1"/>
</dbReference>
<protein>
    <submittedName>
        <fullName evidence="18">Fpg/Nei family DNA glycosylase</fullName>
    </submittedName>
</protein>
<keyword evidence="11" id="KW-0456">Lyase</keyword>
<comment type="similarity">
    <text evidence="3">Belongs to the FPG family.</text>
</comment>
<keyword evidence="5" id="KW-0227">DNA damage</keyword>
<evidence type="ECO:0000256" key="10">
    <source>
        <dbReference type="ARBA" id="ARBA00023204"/>
    </source>
</evidence>
<evidence type="ECO:0000256" key="9">
    <source>
        <dbReference type="ARBA" id="ARBA00023125"/>
    </source>
</evidence>
<keyword evidence="9" id="KW-0238">DNA-binding</keyword>
<dbReference type="SMART" id="SM00898">
    <property type="entry name" value="Fapy_DNA_glyco"/>
    <property type="match status" value="1"/>
</dbReference>
<dbReference type="GO" id="GO:0140078">
    <property type="term" value="F:class I DNA-(apurinic or apyrimidinic site) endonuclease activity"/>
    <property type="evidence" value="ECO:0007669"/>
    <property type="project" value="UniProtKB-EC"/>
</dbReference>
<dbReference type="Pfam" id="PF01149">
    <property type="entry name" value="Fapy_DNA_glyco"/>
    <property type="match status" value="1"/>
</dbReference>
<dbReference type="InterPro" id="IPR035937">
    <property type="entry name" value="FPG_N"/>
</dbReference>
<comment type="catalytic activity">
    <reaction evidence="14">
        <text>2'-deoxyribonucleotide-(2'-deoxyribose 5'-phosphate)-2'-deoxyribonucleotide-DNA = a 3'-end 2'-deoxyribonucleotide-(2,3-dehydro-2,3-deoxyribose 5'-phosphate)-DNA + a 5'-end 5'-phospho-2'-deoxyribonucleoside-DNA + H(+)</text>
        <dbReference type="Rhea" id="RHEA:66592"/>
        <dbReference type="Rhea" id="RHEA-COMP:13180"/>
        <dbReference type="Rhea" id="RHEA-COMP:16897"/>
        <dbReference type="Rhea" id="RHEA-COMP:17067"/>
        <dbReference type="ChEBI" id="CHEBI:15378"/>
        <dbReference type="ChEBI" id="CHEBI:136412"/>
        <dbReference type="ChEBI" id="CHEBI:157695"/>
        <dbReference type="ChEBI" id="CHEBI:167181"/>
        <dbReference type="EC" id="4.2.99.18"/>
    </reaction>
</comment>
<evidence type="ECO:0000259" key="17">
    <source>
        <dbReference type="PROSITE" id="PS51068"/>
    </source>
</evidence>
<evidence type="ECO:0000313" key="18">
    <source>
        <dbReference type="EMBL" id="TDC53416.1"/>
    </source>
</evidence>
<dbReference type="SUPFAM" id="SSF81624">
    <property type="entry name" value="N-terminal domain of MutM-like DNA repair proteins"/>
    <property type="match status" value="1"/>
</dbReference>
<dbReference type="InterPro" id="IPR010663">
    <property type="entry name" value="Znf_FPG/IleRS"/>
</dbReference>
<dbReference type="Gene3D" id="1.10.8.50">
    <property type="match status" value="1"/>
</dbReference>
<evidence type="ECO:0000256" key="8">
    <source>
        <dbReference type="ARBA" id="ARBA00022833"/>
    </source>
</evidence>
<feature type="domain" description="FPG-type" evidence="16">
    <location>
        <begin position="232"/>
        <end position="265"/>
    </location>
</feature>
<reference evidence="18 19" key="1">
    <citation type="submission" date="2019-02" db="EMBL/GenBank/DDBJ databases">
        <title>Draft genome sequences of novel Actinobacteria.</title>
        <authorList>
            <person name="Sahin N."/>
            <person name="Ay H."/>
            <person name="Saygin H."/>
        </authorList>
    </citation>
    <scope>NUCLEOTIDE SEQUENCE [LARGE SCALE GENOMIC DNA]</scope>
    <source>
        <strain evidence="18 19">KC603</strain>
    </source>
</reference>
<dbReference type="PROSITE" id="PS51066">
    <property type="entry name" value="ZF_FPG_2"/>
    <property type="match status" value="1"/>
</dbReference>
<keyword evidence="6 15" id="KW-0863">Zinc-finger</keyword>
<dbReference type="GO" id="GO:0003684">
    <property type="term" value="F:damaged DNA binding"/>
    <property type="evidence" value="ECO:0007669"/>
    <property type="project" value="InterPro"/>
</dbReference>
<evidence type="ECO:0000256" key="4">
    <source>
        <dbReference type="ARBA" id="ARBA00022723"/>
    </source>
</evidence>
<evidence type="ECO:0000256" key="7">
    <source>
        <dbReference type="ARBA" id="ARBA00022801"/>
    </source>
</evidence>
<evidence type="ECO:0000259" key="16">
    <source>
        <dbReference type="PROSITE" id="PS51066"/>
    </source>
</evidence>
<gene>
    <name evidence="18" type="ORF">E1212_05765</name>
</gene>
<dbReference type="EMBL" id="SMKL01000009">
    <property type="protein sequence ID" value="TDC53416.1"/>
    <property type="molecule type" value="Genomic_DNA"/>
</dbReference>
<dbReference type="PANTHER" id="PTHR22993:SF9">
    <property type="entry name" value="FORMAMIDOPYRIMIDINE-DNA GLYCOSYLASE"/>
    <property type="match status" value="1"/>
</dbReference>
<evidence type="ECO:0000256" key="14">
    <source>
        <dbReference type="ARBA" id="ARBA00044632"/>
    </source>
</evidence>
<dbReference type="Pfam" id="PF06827">
    <property type="entry name" value="zf-FPG_IleRS"/>
    <property type="match status" value="1"/>
</dbReference>
<dbReference type="PROSITE" id="PS51068">
    <property type="entry name" value="FPG_CAT"/>
    <property type="match status" value="1"/>
</dbReference>
<keyword evidence="7" id="KW-0378">Hydrolase</keyword>
<dbReference type="InterPro" id="IPR015887">
    <property type="entry name" value="DNA_glyclase_Znf_dom_DNA_BS"/>
</dbReference>
<dbReference type="PANTHER" id="PTHR22993">
    <property type="entry name" value="FORMAMIDOPYRIMIDINE-DNA GLYCOSYLASE"/>
    <property type="match status" value="1"/>
</dbReference>
<comment type="cofactor">
    <cofactor evidence="2">
        <name>Zn(2+)</name>
        <dbReference type="ChEBI" id="CHEBI:29105"/>
    </cofactor>
</comment>
<evidence type="ECO:0000256" key="5">
    <source>
        <dbReference type="ARBA" id="ARBA00022763"/>
    </source>
</evidence>
<comment type="caution">
    <text evidence="18">The sequence shown here is derived from an EMBL/GenBank/DDBJ whole genome shotgun (WGS) entry which is preliminary data.</text>
</comment>
<accession>A0A4R4RUT6</accession>
<dbReference type="InterPro" id="IPR000214">
    <property type="entry name" value="Znf_DNA_glyclase/AP_lyase"/>
</dbReference>
<name>A0A4R4RUT6_9ACTN</name>
<feature type="domain" description="Formamidopyrimidine-DNA glycosylase catalytic" evidence="17">
    <location>
        <begin position="2"/>
        <end position="120"/>
    </location>
</feature>
<dbReference type="SUPFAM" id="SSF46946">
    <property type="entry name" value="S13-like H2TH domain"/>
    <property type="match status" value="1"/>
</dbReference>
<keyword evidence="10" id="KW-0234">DNA repair</keyword>
<proteinExistence type="inferred from homology"/>
<sequence>MPELPDVEGFRRVLRRAAGKPIEHVEVLDAGVLRGVDAAELRDALTGTAFATPRRHGKWLIGPVRAGRRHRRDEPSVVFHFGMTGSLTWVDGDTERHPHDRVVIGSGTRELRYRDLRKLQGIRLVPDDDGVSSLLRDLGPDAARIGTAELGARLARRQRTLKPALTDQAVVAGLGNLLADEILWQARVHPRRGTRDLTDIDRRRLHRTMTTVLRRSTRVGRVPGWDGWLTGHRDDRDGVCPRCATPLRRTRLGGRTTVWCPRCQAA</sequence>
<evidence type="ECO:0000256" key="6">
    <source>
        <dbReference type="ARBA" id="ARBA00022771"/>
    </source>
</evidence>
<dbReference type="AlphaFoldDB" id="A0A4R4RUT6"/>
<dbReference type="OrthoDB" id="9800855at2"/>
<evidence type="ECO:0000313" key="19">
    <source>
        <dbReference type="Proteomes" id="UP000295621"/>
    </source>
</evidence>
<evidence type="ECO:0000256" key="13">
    <source>
        <dbReference type="ARBA" id="ARBA00023295"/>
    </source>
</evidence>
<dbReference type="GO" id="GO:0008534">
    <property type="term" value="F:oxidized purine nucleobase lesion DNA N-glycosylase activity"/>
    <property type="evidence" value="ECO:0007669"/>
    <property type="project" value="UniProtKB-EC"/>
</dbReference>
<dbReference type="SMART" id="SM01232">
    <property type="entry name" value="H2TH"/>
    <property type="match status" value="1"/>
</dbReference>